<evidence type="ECO:0000313" key="9">
    <source>
        <dbReference type="EMBL" id="KAK9907387.1"/>
    </source>
</evidence>
<keyword evidence="6" id="KW-0653">Protein transport</keyword>
<evidence type="ECO:0000256" key="1">
    <source>
        <dbReference type="ARBA" id="ARBA00004123"/>
    </source>
</evidence>
<comment type="caution">
    <text evidence="9">The sequence shown here is derived from an EMBL/GenBank/DDBJ whole genome shotgun (WGS) entry which is preliminary data.</text>
</comment>
<evidence type="ECO:0000256" key="6">
    <source>
        <dbReference type="ARBA" id="ARBA00022927"/>
    </source>
</evidence>
<accession>A0ABR2YLP0</accession>
<keyword evidence="7" id="KW-0539">Nucleus</keyword>
<dbReference type="PROSITE" id="PS50166">
    <property type="entry name" value="IMPORTIN_B_NT"/>
    <property type="match status" value="1"/>
</dbReference>
<dbReference type="SUPFAM" id="SSF48371">
    <property type="entry name" value="ARM repeat"/>
    <property type="match status" value="1"/>
</dbReference>
<evidence type="ECO:0000256" key="4">
    <source>
        <dbReference type="ARBA" id="ARBA00022448"/>
    </source>
</evidence>
<evidence type="ECO:0000259" key="8">
    <source>
        <dbReference type="PROSITE" id="PS50166"/>
    </source>
</evidence>
<organism evidence="9 10">
    <name type="scientific">Coccomyxa subellipsoidea</name>
    <dbReference type="NCBI Taxonomy" id="248742"/>
    <lineage>
        <taxon>Eukaryota</taxon>
        <taxon>Viridiplantae</taxon>
        <taxon>Chlorophyta</taxon>
        <taxon>core chlorophytes</taxon>
        <taxon>Trebouxiophyceae</taxon>
        <taxon>Trebouxiophyceae incertae sedis</taxon>
        <taxon>Coccomyxaceae</taxon>
        <taxon>Coccomyxa</taxon>
    </lineage>
</organism>
<dbReference type="EMBL" id="JALJOT010000009">
    <property type="protein sequence ID" value="KAK9907387.1"/>
    <property type="molecule type" value="Genomic_DNA"/>
</dbReference>
<dbReference type="InterPro" id="IPR013713">
    <property type="entry name" value="XPO2_central"/>
</dbReference>
<dbReference type="InterPro" id="IPR016024">
    <property type="entry name" value="ARM-type_fold"/>
</dbReference>
<feature type="domain" description="Importin N-terminal" evidence="8">
    <location>
        <begin position="27"/>
        <end position="100"/>
    </location>
</feature>
<dbReference type="Proteomes" id="UP001491310">
    <property type="component" value="Unassembled WGS sequence"/>
</dbReference>
<protein>
    <recommendedName>
        <fullName evidence="8">Importin N-terminal domain-containing protein</fullName>
    </recommendedName>
</protein>
<keyword evidence="10" id="KW-1185">Reference proteome</keyword>
<gene>
    <name evidence="9" type="ORF">WJX75_002766</name>
</gene>
<dbReference type="InterPro" id="IPR001494">
    <property type="entry name" value="Importin-beta_N"/>
</dbReference>
<evidence type="ECO:0000256" key="5">
    <source>
        <dbReference type="ARBA" id="ARBA00022490"/>
    </source>
</evidence>
<dbReference type="SMART" id="SM00913">
    <property type="entry name" value="IBN_N"/>
    <property type="match status" value="1"/>
</dbReference>
<dbReference type="Pfam" id="PF08506">
    <property type="entry name" value="Cse1"/>
    <property type="match status" value="1"/>
</dbReference>
<evidence type="ECO:0000256" key="7">
    <source>
        <dbReference type="ARBA" id="ARBA00023242"/>
    </source>
</evidence>
<dbReference type="PANTHER" id="PTHR10997:SF8">
    <property type="entry name" value="EXPORTIN-2"/>
    <property type="match status" value="1"/>
</dbReference>
<name>A0ABR2YLP0_9CHLO</name>
<evidence type="ECO:0000313" key="10">
    <source>
        <dbReference type="Proteomes" id="UP001491310"/>
    </source>
</evidence>
<dbReference type="InterPro" id="IPR005043">
    <property type="entry name" value="XPO2_C"/>
</dbReference>
<comment type="similarity">
    <text evidence="3">Belongs to the XPO2/CSE1 family.</text>
</comment>
<sequence>MDSPIVRGLSEAFFQTLSSQQDVRKKAEDNIKTASTQDGFALAVLQVVSTDAPIEIRQAAAVNFKNFVKYSWASTDSDRQPIKDAEKEQIKSLLTGLMVSTPPLVRAQLSEGLSVISSYEFPAKWPTLLPELISRLEAGDAGTVHGVLETANSIYKRYRNQFMSTALSDELSYSQQFVQPLLKSLQGISARIKESSGDLDQLRQALSSARLVLRIFFSLNSPGLTEEFENVLDVWMEEFHFYLTYDNPALAEKDAEKESIVDAVKAAVCQNINLFMEMNEEEFAKYLPTFAQDVWTQLTRMTLNPGQDNLAMSAIRFLTTLVKGVHHGLFQDEKVLQQVCEQIVIPNIRLRDDLEEMFEMNWVEYVRRDTEGSDMDTRRRAATDLVKALTSKFEAKVTELFTGYVGALLAEHAQNPAANWKAKDCAIYLVVALTVRGRTAAQGATTTNQLVNIGDFYTQQIAPELSSTAVDDLPILKADALKFLTILRSQLPTPVILAAFGSLVALLGSDSNVVHSYAAIALERLLASKENGRQRFTVSDLKDQLMPLLNSLFGAFQKAESGENEYLMKTVMRVITFVGPEIAPVAALCLERIAAMLLLVCQNPTQPGFNHYLFESVAALIRYSAAADISKVADLEKNLFPAFNVVLQQDVQEFHPYVFQIFAQLIELRTAPLPELYMTIFKPLLAPLFWERPGNVPALTRLLQAYLIKAGPQIAQQGLLEGVLGIFQKLVASKAHDQEGFRILVGLITHMPPETLQPYMPTVWSLLFQRLQHAKTSRYVRGFLVFLSHYIVQRGPSALAASMDAVQPGILLVLLQQVWLPNMASVRGETEEKLLAVATTKVVCELPALQTAEGAALWGQLLSGLLKVLEQRKLEQENGVGDVPDNLEDLAEENQGYAASFAQLHNAAPVEHDPVSDVPNAKANLAASLSKLSQVQPGKIAPLLQNSLSPELQQRLQQYCRSAGVVIT</sequence>
<proteinExistence type="inferred from homology"/>
<keyword evidence="4" id="KW-0813">Transport</keyword>
<keyword evidence="5" id="KW-0963">Cytoplasm</keyword>
<evidence type="ECO:0000256" key="3">
    <source>
        <dbReference type="ARBA" id="ARBA00008669"/>
    </source>
</evidence>
<reference evidence="9 10" key="1">
    <citation type="journal article" date="2024" name="Nat. Commun.">
        <title>Phylogenomics reveals the evolutionary origins of lichenization in chlorophyte algae.</title>
        <authorList>
            <person name="Puginier C."/>
            <person name="Libourel C."/>
            <person name="Otte J."/>
            <person name="Skaloud P."/>
            <person name="Haon M."/>
            <person name="Grisel S."/>
            <person name="Petersen M."/>
            <person name="Berrin J.G."/>
            <person name="Delaux P.M."/>
            <person name="Dal Grande F."/>
            <person name="Keller J."/>
        </authorList>
    </citation>
    <scope>NUCLEOTIDE SEQUENCE [LARGE SCALE GENOMIC DNA]</scope>
    <source>
        <strain evidence="9 10">SAG 216-7</strain>
    </source>
</reference>
<dbReference type="Pfam" id="PF03378">
    <property type="entry name" value="CAS_CSE1"/>
    <property type="match status" value="1"/>
</dbReference>
<dbReference type="InterPro" id="IPR011989">
    <property type="entry name" value="ARM-like"/>
</dbReference>
<dbReference type="Gene3D" id="1.25.10.10">
    <property type="entry name" value="Leucine-rich Repeat Variant"/>
    <property type="match status" value="1"/>
</dbReference>
<evidence type="ECO:0000256" key="2">
    <source>
        <dbReference type="ARBA" id="ARBA00004496"/>
    </source>
</evidence>
<dbReference type="PANTHER" id="PTHR10997">
    <property type="entry name" value="IMPORTIN-7, 8, 11"/>
    <property type="match status" value="1"/>
</dbReference>
<dbReference type="Pfam" id="PF03810">
    <property type="entry name" value="IBN_N"/>
    <property type="match status" value="1"/>
</dbReference>
<comment type="subcellular location">
    <subcellularLocation>
        <location evidence="2">Cytoplasm</location>
    </subcellularLocation>
    <subcellularLocation>
        <location evidence="1">Nucleus</location>
    </subcellularLocation>
</comment>